<name>A0A402CV19_9BACT</name>
<organism evidence="3 4">
    <name type="scientific">Capsulimonas corticalis</name>
    <dbReference type="NCBI Taxonomy" id="2219043"/>
    <lineage>
        <taxon>Bacteria</taxon>
        <taxon>Bacillati</taxon>
        <taxon>Armatimonadota</taxon>
        <taxon>Armatimonadia</taxon>
        <taxon>Capsulimonadales</taxon>
        <taxon>Capsulimonadaceae</taxon>
        <taxon>Capsulimonas</taxon>
    </lineage>
</organism>
<dbReference type="InterPro" id="IPR037524">
    <property type="entry name" value="PA14/GLEYA"/>
</dbReference>
<feature type="region of interest" description="Disordered" evidence="1">
    <location>
        <begin position="379"/>
        <end position="427"/>
    </location>
</feature>
<reference evidence="3 4" key="1">
    <citation type="journal article" date="2019" name="Int. J. Syst. Evol. Microbiol.">
        <title>Capsulimonas corticalis gen. nov., sp. nov., an aerobic capsulated bacterium, of a novel bacterial order, Capsulimonadales ord. nov., of the class Armatimonadia of the phylum Armatimonadetes.</title>
        <authorList>
            <person name="Li J."/>
            <person name="Kudo C."/>
            <person name="Tonouchi A."/>
        </authorList>
    </citation>
    <scope>NUCLEOTIDE SEQUENCE [LARGE SCALE GENOMIC DNA]</scope>
    <source>
        <strain evidence="3 4">AX-7</strain>
    </source>
</reference>
<dbReference type="PROSITE" id="PS51820">
    <property type="entry name" value="PA14"/>
    <property type="match status" value="1"/>
</dbReference>
<gene>
    <name evidence="3" type="ORF">CCAX7_22950</name>
</gene>
<keyword evidence="4" id="KW-1185">Reference proteome</keyword>
<feature type="compositionally biased region" description="Gly residues" evidence="1">
    <location>
        <begin position="73"/>
        <end position="86"/>
    </location>
</feature>
<feature type="compositionally biased region" description="Polar residues" evidence="1">
    <location>
        <begin position="196"/>
        <end position="220"/>
    </location>
</feature>
<feature type="compositionally biased region" description="Low complexity" evidence="1">
    <location>
        <begin position="382"/>
        <end position="409"/>
    </location>
</feature>
<dbReference type="InterPro" id="IPR011658">
    <property type="entry name" value="PA14_dom"/>
</dbReference>
<evidence type="ECO:0000256" key="2">
    <source>
        <dbReference type="SAM" id="SignalP"/>
    </source>
</evidence>
<sequence length="667" mass="71104">MTHDKRLQYALAASLAFNTACVAVVGGAAARRQAAAHSPRASNALHPRPIQMADAESAAANPDPSEREKAGSGASGDGGGDSGPRSGGSSRRENGKGKLDTGKDDGRDGDNSVQADAALQRLQQLAARGKLSAAQRAQLAQAEARLQAQEARAPTRQAPQNATRLAGSAGGENRPHNSAQDRMALSGKTPVRTASARLSESDTAARQPAQTSTEGPSGQKKSGGDPFQSNAASSGKGGANSDKKMSVITQPSSPRKNAHGSAGGNSISPKMIKYGKMKVNLGTIHVTRPKGPVTGGGLSDQRNVEITAHYVVDDLKNQPKTFKPDKFLKMFPPNCKGDPGNTAKCLPTGGNTRLGGGTLHGLHDHITGMKYCVPGSGGFPGAGSPSQRLASSGSRARSAQQGAATSGSGHVSPVEQRYAQTGVSDPREPWAKVINPLHLPSAHGDARHMIPGAEAPREDQKWVYDPKEHTESAPPAERPSPLAQFRVSPRNIGSMSKFGTIEWDPPAKTTRKKQPYGGDGSGLLGLYYHGNTFEKFAFKKPDRNIDFNWSMGPPDPRLPMNYEYSVRWIGKLIPKVTDTYTISTASDDGVRLYIDGRLLISNWTLHSVSEDTTTIHLTAGTEHQIKLEYYEDGSGPAEMHLYWESPRVPKEYIPESCLRYPKARELQ</sequence>
<dbReference type="AlphaFoldDB" id="A0A402CV19"/>
<dbReference type="EMBL" id="AP025739">
    <property type="protein sequence ID" value="BDI30244.1"/>
    <property type="molecule type" value="Genomic_DNA"/>
</dbReference>
<feature type="region of interest" description="Disordered" evidence="1">
    <location>
        <begin position="496"/>
        <end position="516"/>
    </location>
</feature>
<feature type="signal peptide" evidence="2">
    <location>
        <begin position="1"/>
        <end position="22"/>
    </location>
</feature>
<dbReference type="Gene3D" id="3.90.182.10">
    <property type="entry name" value="Toxin - Anthrax Protective Antigen,domain 1"/>
    <property type="match status" value="1"/>
</dbReference>
<keyword evidence="2" id="KW-0732">Signal</keyword>
<dbReference type="Proteomes" id="UP000287394">
    <property type="component" value="Chromosome"/>
</dbReference>
<protein>
    <submittedName>
        <fullName evidence="3">Uncharacterized protein</fullName>
    </submittedName>
</protein>
<feature type="compositionally biased region" description="Low complexity" evidence="1">
    <location>
        <begin position="128"/>
        <end position="152"/>
    </location>
</feature>
<accession>A0A402CV19</accession>
<evidence type="ECO:0000313" key="4">
    <source>
        <dbReference type="Proteomes" id="UP000287394"/>
    </source>
</evidence>
<dbReference type="SUPFAM" id="SSF56988">
    <property type="entry name" value="Anthrax protective antigen"/>
    <property type="match status" value="1"/>
</dbReference>
<proteinExistence type="predicted"/>
<feature type="region of interest" description="Disordered" evidence="1">
    <location>
        <begin position="128"/>
        <end position="269"/>
    </location>
</feature>
<feature type="compositionally biased region" description="Basic and acidic residues" evidence="1">
    <location>
        <begin position="90"/>
        <end position="110"/>
    </location>
</feature>
<dbReference type="KEGG" id="ccot:CCAX7_22950"/>
<feature type="region of interest" description="Disordered" evidence="1">
    <location>
        <begin position="37"/>
        <end position="116"/>
    </location>
</feature>
<dbReference type="SMART" id="SM00758">
    <property type="entry name" value="PA14"/>
    <property type="match status" value="1"/>
</dbReference>
<dbReference type="OrthoDB" id="3799094at2"/>
<feature type="chain" id="PRO_5043859548" evidence="2">
    <location>
        <begin position="23"/>
        <end position="667"/>
    </location>
</feature>
<dbReference type="Pfam" id="PF07691">
    <property type="entry name" value="PA14"/>
    <property type="match status" value="1"/>
</dbReference>
<evidence type="ECO:0000256" key="1">
    <source>
        <dbReference type="SAM" id="MobiDB-lite"/>
    </source>
</evidence>
<evidence type="ECO:0000313" key="3">
    <source>
        <dbReference type="EMBL" id="BDI30244.1"/>
    </source>
</evidence>
<dbReference type="RefSeq" id="WP_119321214.1">
    <property type="nucleotide sequence ID" value="NZ_AP025739.1"/>
</dbReference>